<dbReference type="InterPro" id="IPR013767">
    <property type="entry name" value="PAS_fold"/>
</dbReference>
<dbReference type="InterPro" id="IPR052163">
    <property type="entry name" value="DGC-Regulatory_Protein"/>
</dbReference>
<keyword evidence="4" id="KW-0808">Transferase</keyword>
<dbReference type="SMART" id="SM00267">
    <property type="entry name" value="GGDEF"/>
    <property type="match status" value="1"/>
</dbReference>
<evidence type="ECO:0000313" key="4">
    <source>
        <dbReference type="EMBL" id="MDO3381069.1"/>
    </source>
</evidence>
<dbReference type="SUPFAM" id="SSF55785">
    <property type="entry name" value="PYP-like sensor domain (PAS domain)"/>
    <property type="match status" value="1"/>
</dbReference>
<dbReference type="InterPro" id="IPR035965">
    <property type="entry name" value="PAS-like_dom_sf"/>
</dbReference>
<keyword evidence="5" id="KW-1185">Reference proteome</keyword>
<evidence type="ECO:0000313" key="5">
    <source>
        <dbReference type="Proteomes" id="UP001168380"/>
    </source>
</evidence>
<reference evidence="4" key="1">
    <citation type="submission" date="2023-07" db="EMBL/GenBank/DDBJ databases">
        <title>Gilvimarinus algae sp. nov., isolated from the surface of Kelp.</title>
        <authorList>
            <person name="Sun Y.Y."/>
            <person name="Gong Y."/>
            <person name="Du Z.J."/>
        </authorList>
    </citation>
    <scope>NUCLEOTIDE SEQUENCE</scope>
    <source>
        <strain evidence="4">SDUM040014</strain>
    </source>
</reference>
<dbReference type="InterPro" id="IPR043128">
    <property type="entry name" value="Rev_trsase/Diguanyl_cyclase"/>
</dbReference>
<organism evidence="4 5">
    <name type="scientific">Gilvimarinus algae</name>
    <dbReference type="NCBI Taxonomy" id="3058037"/>
    <lineage>
        <taxon>Bacteria</taxon>
        <taxon>Pseudomonadati</taxon>
        <taxon>Pseudomonadota</taxon>
        <taxon>Gammaproteobacteria</taxon>
        <taxon>Cellvibrionales</taxon>
        <taxon>Cellvibrionaceae</taxon>
        <taxon>Gilvimarinus</taxon>
    </lineage>
</organism>
<dbReference type="CDD" id="cd00130">
    <property type="entry name" value="PAS"/>
    <property type="match status" value="1"/>
</dbReference>
<dbReference type="PROSITE" id="PS50113">
    <property type="entry name" value="PAC"/>
    <property type="match status" value="1"/>
</dbReference>
<dbReference type="PROSITE" id="PS50887">
    <property type="entry name" value="GGDEF"/>
    <property type="match status" value="1"/>
</dbReference>
<evidence type="ECO:0000259" key="1">
    <source>
        <dbReference type="PROSITE" id="PS50112"/>
    </source>
</evidence>
<proteinExistence type="predicted"/>
<dbReference type="PANTHER" id="PTHR46663">
    <property type="entry name" value="DIGUANYLATE CYCLASE DGCT-RELATED"/>
    <property type="match status" value="1"/>
</dbReference>
<dbReference type="EMBL" id="JAULRT010000032">
    <property type="protein sequence ID" value="MDO3381069.1"/>
    <property type="molecule type" value="Genomic_DNA"/>
</dbReference>
<feature type="domain" description="PAC" evidence="2">
    <location>
        <begin position="78"/>
        <end position="126"/>
    </location>
</feature>
<dbReference type="SUPFAM" id="SSF55073">
    <property type="entry name" value="Nucleotide cyclase"/>
    <property type="match status" value="1"/>
</dbReference>
<dbReference type="InterPro" id="IPR000700">
    <property type="entry name" value="PAS-assoc_C"/>
</dbReference>
<dbReference type="InterPro" id="IPR000014">
    <property type="entry name" value="PAS"/>
</dbReference>
<dbReference type="NCBIfam" id="TIGR00229">
    <property type="entry name" value="sensory_box"/>
    <property type="match status" value="1"/>
</dbReference>
<dbReference type="NCBIfam" id="TIGR00254">
    <property type="entry name" value="GGDEF"/>
    <property type="match status" value="1"/>
</dbReference>
<gene>
    <name evidence="4" type="ORF">QWI16_02715</name>
</gene>
<dbReference type="Pfam" id="PF00989">
    <property type="entry name" value="PAS"/>
    <property type="match status" value="1"/>
</dbReference>
<name>A0ABT8TBU1_9GAMM</name>
<dbReference type="Gene3D" id="3.30.70.270">
    <property type="match status" value="1"/>
</dbReference>
<evidence type="ECO:0000259" key="3">
    <source>
        <dbReference type="PROSITE" id="PS50887"/>
    </source>
</evidence>
<dbReference type="InterPro" id="IPR000160">
    <property type="entry name" value="GGDEF_dom"/>
</dbReference>
<comment type="caution">
    <text evidence="4">The sequence shown here is derived from an EMBL/GenBank/DDBJ whole genome shotgun (WGS) entry which is preliminary data.</text>
</comment>
<dbReference type="SMART" id="SM00091">
    <property type="entry name" value="PAS"/>
    <property type="match status" value="1"/>
</dbReference>
<dbReference type="GO" id="GO:0052621">
    <property type="term" value="F:diguanylate cyclase activity"/>
    <property type="evidence" value="ECO:0007669"/>
    <property type="project" value="UniProtKB-EC"/>
</dbReference>
<dbReference type="PROSITE" id="PS50112">
    <property type="entry name" value="PAS"/>
    <property type="match status" value="1"/>
</dbReference>
<dbReference type="PANTHER" id="PTHR46663:SF3">
    <property type="entry name" value="SLL0267 PROTEIN"/>
    <property type="match status" value="1"/>
</dbReference>
<dbReference type="RefSeq" id="WP_302711193.1">
    <property type="nucleotide sequence ID" value="NZ_JAULRT010000032.1"/>
</dbReference>
<dbReference type="InterPro" id="IPR029787">
    <property type="entry name" value="Nucleotide_cyclase"/>
</dbReference>
<feature type="domain" description="GGDEF" evidence="3">
    <location>
        <begin position="158"/>
        <end position="291"/>
    </location>
</feature>
<dbReference type="Gene3D" id="3.30.450.20">
    <property type="entry name" value="PAS domain"/>
    <property type="match status" value="1"/>
</dbReference>
<feature type="domain" description="PAS" evidence="1">
    <location>
        <begin position="5"/>
        <end position="75"/>
    </location>
</feature>
<dbReference type="CDD" id="cd01949">
    <property type="entry name" value="GGDEF"/>
    <property type="match status" value="1"/>
</dbReference>
<evidence type="ECO:0000259" key="2">
    <source>
        <dbReference type="PROSITE" id="PS50113"/>
    </source>
</evidence>
<protein>
    <submittedName>
        <fullName evidence="4">Diguanylate cyclase</fullName>
        <ecNumber evidence="4">2.7.7.65</ecNumber>
    </submittedName>
</protein>
<dbReference type="EC" id="2.7.7.65" evidence="4"/>
<dbReference type="Pfam" id="PF00990">
    <property type="entry name" value="GGDEF"/>
    <property type="match status" value="1"/>
</dbReference>
<accession>A0ABT8TBU1</accession>
<keyword evidence="4" id="KW-0548">Nucleotidyltransferase</keyword>
<dbReference type="Proteomes" id="UP001168380">
    <property type="component" value="Unassembled WGS sequence"/>
</dbReference>
<sequence>MKSGKLFDLADVLDLMLDAVCVVDRDGRFLFVSAAFEQIFGYKPSEVLGKPMIDLVYPEDRERTLSKVDTLLAGEPSPHFENRWVRKDGRVVHVLWTAQWSEKHQARIAVAHDITERKKMEGRLQHLAVHDQLTNLPNRVLLQDRIATALASARRDSNQLALLFIDLDGFKHVNDSCGHSVGDRLLQEVARRLERCVRESDTVGRWGGDEFLVLLSSISAVSDAERVAENIRLSLARPYNLNGELLNLAPSIGIAHYPEHGGGEQTLIQCADHAMYKAKKAGGNRFLVYTSPAE</sequence>